<feature type="binding site" evidence="2">
    <location>
        <position position="74"/>
    </location>
    <ligand>
        <name>Fe cation</name>
        <dbReference type="ChEBI" id="CHEBI:24875"/>
    </ligand>
</feature>
<dbReference type="RefSeq" id="WP_229731389.1">
    <property type="nucleotide sequence ID" value="NZ_BMGH01000001.1"/>
</dbReference>
<evidence type="ECO:0000313" key="7">
    <source>
        <dbReference type="Proteomes" id="UP000613582"/>
    </source>
</evidence>
<dbReference type="EMBL" id="BMGH01000001">
    <property type="protein sequence ID" value="GGC97313.1"/>
    <property type="molecule type" value="Genomic_DNA"/>
</dbReference>
<feature type="binding site" evidence="2">
    <location>
        <position position="120"/>
    </location>
    <ligand>
        <name>Fe cation</name>
        <dbReference type="ChEBI" id="CHEBI:24875"/>
    </ligand>
</feature>
<feature type="binding site" evidence="2">
    <location>
        <position position="76"/>
    </location>
    <ligand>
        <name>Fe cation</name>
        <dbReference type="ChEBI" id="CHEBI:24875"/>
    </ligand>
</feature>
<gene>
    <name evidence="6" type="ORF">GCM10011342_02800</name>
</gene>
<dbReference type="InterPro" id="IPR012093">
    <property type="entry name" value="Pirin"/>
</dbReference>
<feature type="binding site" evidence="2">
    <location>
        <position position="118"/>
    </location>
    <ligand>
        <name>Fe cation</name>
        <dbReference type="ChEBI" id="CHEBI:24875"/>
    </ligand>
</feature>
<keyword evidence="7" id="KW-1185">Reference proteome</keyword>
<dbReference type="AlphaFoldDB" id="A0A8J2V4K4"/>
<dbReference type="Proteomes" id="UP000613582">
    <property type="component" value="Unassembled WGS sequence"/>
</dbReference>
<feature type="domain" description="Quercetin 2,3-dioxygenase C-terminal cupin" evidence="5">
    <location>
        <begin position="163"/>
        <end position="247"/>
    </location>
</feature>
<dbReference type="PANTHER" id="PTHR43212">
    <property type="entry name" value="QUERCETIN 2,3-DIOXYGENASE"/>
    <property type="match status" value="1"/>
</dbReference>
<reference evidence="6" key="2">
    <citation type="submission" date="2020-09" db="EMBL/GenBank/DDBJ databases">
        <authorList>
            <person name="Sun Q."/>
            <person name="Zhou Y."/>
        </authorList>
    </citation>
    <scope>NUCLEOTIDE SEQUENCE</scope>
    <source>
        <strain evidence="6">CGMCC 1.12921</strain>
    </source>
</reference>
<evidence type="ECO:0000259" key="5">
    <source>
        <dbReference type="Pfam" id="PF17954"/>
    </source>
</evidence>
<dbReference type="InterPro" id="IPR014710">
    <property type="entry name" value="RmlC-like_jellyroll"/>
</dbReference>
<comment type="cofactor">
    <cofactor evidence="2">
        <name>Fe cation</name>
        <dbReference type="ChEBI" id="CHEBI:24875"/>
    </cofactor>
    <text evidence="2">Binds 1 Fe cation per subunit.</text>
</comment>
<accession>A0A8J2V4K4</accession>
<evidence type="ECO:0000313" key="6">
    <source>
        <dbReference type="EMBL" id="GGC97313.1"/>
    </source>
</evidence>
<dbReference type="Gene3D" id="2.60.120.10">
    <property type="entry name" value="Jelly Rolls"/>
    <property type="match status" value="2"/>
</dbReference>
<dbReference type="CDD" id="cd20311">
    <property type="entry name" value="cupin_Yhhw_C"/>
    <property type="match status" value="1"/>
</dbReference>
<keyword evidence="2" id="KW-0408">Iron</keyword>
<organism evidence="6 7">
    <name type="scientific">Aquisalinus flavus</name>
    <dbReference type="NCBI Taxonomy" id="1526572"/>
    <lineage>
        <taxon>Bacteria</taxon>
        <taxon>Pseudomonadati</taxon>
        <taxon>Pseudomonadota</taxon>
        <taxon>Alphaproteobacteria</taxon>
        <taxon>Parvularculales</taxon>
        <taxon>Parvularculaceae</taxon>
        <taxon>Aquisalinus</taxon>
    </lineage>
</organism>
<reference evidence="6" key="1">
    <citation type="journal article" date="2014" name="Int. J. Syst. Evol. Microbiol.">
        <title>Complete genome sequence of Corynebacterium casei LMG S-19264T (=DSM 44701T), isolated from a smear-ripened cheese.</title>
        <authorList>
            <consortium name="US DOE Joint Genome Institute (JGI-PGF)"/>
            <person name="Walter F."/>
            <person name="Albersmeier A."/>
            <person name="Kalinowski J."/>
            <person name="Ruckert C."/>
        </authorList>
    </citation>
    <scope>NUCLEOTIDE SEQUENCE</scope>
    <source>
        <strain evidence="6">CGMCC 1.12921</strain>
    </source>
</reference>
<dbReference type="PANTHER" id="PTHR43212:SF3">
    <property type="entry name" value="QUERCETIN 2,3-DIOXYGENASE"/>
    <property type="match status" value="1"/>
</dbReference>
<dbReference type="PIRSF" id="PIRSF006232">
    <property type="entry name" value="Pirin"/>
    <property type="match status" value="1"/>
</dbReference>
<name>A0A8J2V4K4_9PROT</name>
<keyword evidence="2" id="KW-0479">Metal-binding</keyword>
<feature type="domain" description="Pirin N-terminal" evidence="4">
    <location>
        <begin position="24"/>
        <end position="136"/>
    </location>
</feature>
<evidence type="ECO:0000256" key="2">
    <source>
        <dbReference type="PIRSR" id="PIRSR006232-1"/>
    </source>
</evidence>
<comment type="caution">
    <text evidence="6">The sequence shown here is derived from an EMBL/GenBank/DDBJ whole genome shotgun (WGS) entry which is preliminary data.</text>
</comment>
<comment type="similarity">
    <text evidence="1 3">Belongs to the pirin family.</text>
</comment>
<dbReference type="InterPro" id="IPR003829">
    <property type="entry name" value="Pirin_N_dom"/>
</dbReference>
<dbReference type="SUPFAM" id="SSF51182">
    <property type="entry name" value="RmlC-like cupins"/>
    <property type="match status" value="1"/>
</dbReference>
<dbReference type="InterPro" id="IPR041602">
    <property type="entry name" value="Quercetinase_C"/>
</dbReference>
<dbReference type="CDD" id="cd02910">
    <property type="entry name" value="cupin_Yhhw_N"/>
    <property type="match status" value="1"/>
</dbReference>
<evidence type="ECO:0000256" key="1">
    <source>
        <dbReference type="ARBA" id="ARBA00008416"/>
    </source>
</evidence>
<proteinExistence type="inferred from homology"/>
<dbReference type="GO" id="GO:0046872">
    <property type="term" value="F:metal ion binding"/>
    <property type="evidence" value="ECO:0007669"/>
    <property type="project" value="UniProtKB-KW"/>
</dbReference>
<sequence>MSTQTMTPHTASPVPAESLRLRPAEARGKADHGWLRSAHTFSFANYYDPQHMHFDSLRVINDDYVAGGGGFPPHPHQDAEIFSYVLEGALEHKDTMGNGSIVKAGGVQYMSAGSGVRHSEFNPSRDEAVRFLQIWLLPTERGATPRYETKDIPAADKDGKLALFLSPEGRDGSMAIRSNADIYAATLDGDQSISFDLANNHKAWVQVARGSLTVNGQELRRGDGLAVEKSGTLTFEKGDDAEIVFFDFIH</sequence>
<evidence type="ECO:0000256" key="3">
    <source>
        <dbReference type="RuleBase" id="RU003457"/>
    </source>
</evidence>
<dbReference type="InterPro" id="IPR011051">
    <property type="entry name" value="RmlC_Cupin_sf"/>
</dbReference>
<dbReference type="Pfam" id="PF02678">
    <property type="entry name" value="Pirin"/>
    <property type="match status" value="1"/>
</dbReference>
<protein>
    <submittedName>
        <fullName evidence="6">Quercetin 2,3-dioxygenase</fullName>
    </submittedName>
</protein>
<dbReference type="Pfam" id="PF17954">
    <property type="entry name" value="Pirin_C_2"/>
    <property type="match status" value="1"/>
</dbReference>
<evidence type="ECO:0000259" key="4">
    <source>
        <dbReference type="Pfam" id="PF02678"/>
    </source>
</evidence>